<name>A0ABQ5DX84_9ASTR</name>
<reference evidence="1" key="1">
    <citation type="journal article" date="2022" name="Int. J. Mol. Sci.">
        <title>Draft Genome of Tanacetum Coccineum: Genomic Comparison of Closely Related Tanacetum-Family Plants.</title>
        <authorList>
            <person name="Yamashiro T."/>
            <person name="Shiraishi A."/>
            <person name="Nakayama K."/>
            <person name="Satake H."/>
        </authorList>
    </citation>
    <scope>NUCLEOTIDE SEQUENCE</scope>
</reference>
<gene>
    <name evidence="1" type="ORF">Tco_0951541</name>
</gene>
<sequence length="344" mass="37643">VRSHAELELELKEKLRAKYAARGRLQEEKDLEILRLKFQLAKKEAEAAEDHDICLLDSRAACLASTLDDAKVACVEAGDKITSLVSERDRLASEDFKEKIEIQQEEQAQELFNRMAELEAHIMDVSGRLEGEFYPAYLTTLAGKRVSGHSGHALGRAVDFGMQEGLEAGYEHGTAERNLSMVDAYNPEAAKASYIDTVNALEDIDFPLVNLLKSKKDVGMDEVLDCFLLDGPLAGLPEAAYLQPCIEQLSIPIYHEGDKTAVGETSLYFALMNVHARVVGAKKHAAALCQLMMEIVSAPLSSQTWVGEASTSVASLSIEDYDEEGTDEALGSVVAVPKLETCSF</sequence>
<feature type="non-terminal residue" evidence="1">
    <location>
        <position position="1"/>
    </location>
</feature>
<comment type="caution">
    <text evidence="1">The sequence shown here is derived from an EMBL/GenBank/DDBJ whole genome shotgun (WGS) entry which is preliminary data.</text>
</comment>
<keyword evidence="2" id="KW-1185">Reference proteome</keyword>
<dbReference type="Proteomes" id="UP001151760">
    <property type="component" value="Unassembled WGS sequence"/>
</dbReference>
<dbReference type="EMBL" id="BQNB010015678">
    <property type="protein sequence ID" value="GJT42826.1"/>
    <property type="molecule type" value="Genomic_DNA"/>
</dbReference>
<proteinExistence type="predicted"/>
<evidence type="ECO:0000313" key="2">
    <source>
        <dbReference type="Proteomes" id="UP001151760"/>
    </source>
</evidence>
<evidence type="ECO:0000313" key="1">
    <source>
        <dbReference type="EMBL" id="GJT42826.1"/>
    </source>
</evidence>
<organism evidence="1 2">
    <name type="scientific">Tanacetum coccineum</name>
    <dbReference type="NCBI Taxonomy" id="301880"/>
    <lineage>
        <taxon>Eukaryota</taxon>
        <taxon>Viridiplantae</taxon>
        <taxon>Streptophyta</taxon>
        <taxon>Embryophyta</taxon>
        <taxon>Tracheophyta</taxon>
        <taxon>Spermatophyta</taxon>
        <taxon>Magnoliopsida</taxon>
        <taxon>eudicotyledons</taxon>
        <taxon>Gunneridae</taxon>
        <taxon>Pentapetalae</taxon>
        <taxon>asterids</taxon>
        <taxon>campanulids</taxon>
        <taxon>Asterales</taxon>
        <taxon>Asteraceae</taxon>
        <taxon>Asteroideae</taxon>
        <taxon>Anthemideae</taxon>
        <taxon>Anthemidinae</taxon>
        <taxon>Tanacetum</taxon>
    </lineage>
</organism>
<accession>A0ABQ5DX84</accession>
<protein>
    <submittedName>
        <fullName evidence="1">Uncharacterized protein</fullName>
    </submittedName>
</protein>
<reference evidence="1" key="2">
    <citation type="submission" date="2022-01" db="EMBL/GenBank/DDBJ databases">
        <authorList>
            <person name="Yamashiro T."/>
            <person name="Shiraishi A."/>
            <person name="Satake H."/>
            <person name="Nakayama K."/>
        </authorList>
    </citation>
    <scope>NUCLEOTIDE SEQUENCE</scope>
</reference>